<evidence type="ECO:0000256" key="3">
    <source>
        <dbReference type="RuleBase" id="RU369080"/>
    </source>
</evidence>
<comment type="similarity">
    <text evidence="2 3">Belongs to the calcineurin regulatory subunit family.</text>
</comment>
<dbReference type="PROSITE" id="PS50222">
    <property type="entry name" value="EF_HAND_2"/>
    <property type="match status" value="1"/>
</dbReference>
<proteinExistence type="inferred from homology"/>
<comment type="function">
    <text evidence="3">Acts as a calcium sensor. CBL proteins interact with CIPK serine-threonine protein kinases. Binding of a CBL protein to the regulatory NAF domain of a CIPK protein lead to the activation of the kinase in a calcium-dependent manner.</text>
</comment>
<dbReference type="Proteomes" id="UP001642260">
    <property type="component" value="Unassembled WGS sequence"/>
</dbReference>
<dbReference type="InterPro" id="IPR011992">
    <property type="entry name" value="EF-hand-dom_pair"/>
</dbReference>
<comment type="subcellular location">
    <subcellularLocation>
        <location evidence="3">Membrane</location>
    </subcellularLocation>
</comment>
<dbReference type="PANTHER" id="PTHR23056:SF26">
    <property type="entry name" value="CALCINEURIN B-LIKE PROTEIN 10"/>
    <property type="match status" value="1"/>
</dbReference>
<dbReference type="Gene3D" id="1.10.238.10">
    <property type="entry name" value="EF-hand"/>
    <property type="match status" value="1"/>
</dbReference>
<name>A0ABC8ITM5_ERUVS</name>
<dbReference type="SUPFAM" id="SSF47473">
    <property type="entry name" value="EF-hand"/>
    <property type="match status" value="1"/>
</dbReference>
<keyword evidence="1 3" id="KW-0677">Repeat</keyword>
<keyword evidence="3" id="KW-0472">Membrane</keyword>
<dbReference type="InterPro" id="IPR045198">
    <property type="entry name" value="CNBL1-10"/>
</dbReference>
<comment type="caution">
    <text evidence="5">The sequence shown here is derived from an EMBL/GenBank/DDBJ whole genome shotgun (WGS) entry which is preliminary data.</text>
</comment>
<evidence type="ECO:0000256" key="2">
    <source>
        <dbReference type="ARBA" id="ARBA00023774"/>
    </source>
</evidence>
<dbReference type="AlphaFoldDB" id="A0ABC8ITM5"/>
<reference evidence="5 6" key="1">
    <citation type="submission" date="2022-03" db="EMBL/GenBank/DDBJ databases">
        <authorList>
            <person name="Macdonald S."/>
            <person name="Ahmed S."/>
            <person name="Newling K."/>
        </authorList>
    </citation>
    <scope>NUCLEOTIDE SEQUENCE [LARGE SCALE GENOMIC DNA]</scope>
</reference>
<feature type="domain" description="EF-hand" evidence="4">
    <location>
        <begin position="82"/>
        <end position="107"/>
    </location>
</feature>
<dbReference type="EMBL" id="CAKOAT010050377">
    <property type="protein sequence ID" value="CAH8296153.1"/>
    <property type="molecule type" value="Genomic_DNA"/>
</dbReference>
<keyword evidence="6" id="KW-1185">Reference proteome</keyword>
<dbReference type="GO" id="GO:0019722">
    <property type="term" value="P:calcium-mediated signaling"/>
    <property type="evidence" value="ECO:0007669"/>
    <property type="project" value="UniProtKB-UniRule"/>
</dbReference>
<evidence type="ECO:0000256" key="1">
    <source>
        <dbReference type="ARBA" id="ARBA00022737"/>
    </source>
</evidence>
<evidence type="ECO:0000313" key="5">
    <source>
        <dbReference type="EMBL" id="CAH8296153.1"/>
    </source>
</evidence>
<dbReference type="GO" id="GO:0019900">
    <property type="term" value="F:kinase binding"/>
    <property type="evidence" value="ECO:0007669"/>
    <property type="project" value="UniProtKB-UniRule"/>
</dbReference>
<protein>
    <recommendedName>
        <fullName evidence="3">Calcineurin B-like protein</fullName>
    </recommendedName>
</protein>
<dbReference type="InterPro" id="IPR002048">
    <property type="entry name" value="EF_hand_dom"/>
</dbReference>
<keyword evidence="3" id="KW-0106">Calcium</keyword>
<dbReference type="PANTHER" id="PTHR23056">
    <property type="entry name" value="CALCINEURIN B"/>
    <property type="match status" value="1"/>
</dbReference>
<evidence type="ECO:0000313" key="6">
    <source>
        <dbReference type="Proteomes" id="UP001642260"/>
    </source>
</evidence>
<comment type="subunit">
    <text evidence="3">Homodimer. Interacts with CIPK.</text>
</comment>
<evidence type="ECO:0000259" key="4">
    <source>
        <dbReference type="PROSITE" id="PS50222"/>
    </source>
</evidence>
<accession>A0ABC8ITM5</accession>
<dbReference type="GO" id="GO:0016020">
    <property type="term" value="C:membrane"/>
    <property type="evidence" value="ECO:0007669"/>
    <property type="project" value="UniProtKB-SubCell"/>
</dbReference>
<keyword evidence="3" id="KW-0479">Metal-binding</keyword>
<sequence>MVDTLLGILIFIPTFNKTFWPRPPQLNLLQAYLTVSVSKVEALYELFQNLSCSIIDEAEEELQLALFQVPDGENLFLHRVSDFFDEKKNGLIEFEEFIHALSVFHPYEPIEEKIDFPFRLYDLRQTGFIE</sequence>
<dbReference type="GO" id="GO:0005509">
    <property type="term" value="F:calcium ion binding"/>
    <property type="evidence" value="ECO:0007669"/>
    <property type="project" value="UniProtKB-UniRule"/>
</dbReference>
<gene>
    <name evidence="5" type="ORF">ERUC_LOCUS1970</name>
</gene>
<organism evidence="5 6">
    <name type="scientific">Eruca vesicaria subsp. sativa</name>
    <name type="common">Garden rocket</name>
    <name type="synonym">Eruca sativa</name>
    <dbReference type="NCBI Taxonomy" id="29727"/>
    <lineage>
        <taxon>Eukaryota</taxon>
        <taxon>Viridiplantae</taxon>
        <taxon>Streptophyta</taxon>
        <taxon>Embryophyta</taxon>
        <taxon>Tracheophyta</taxon>
        <taxon>Spermatophyta</taxon>
        <taxon>Magnoliopsida</taxon>
        <taxon>eudicotyledons</taxon>
        <taxon>Gunneridae</taxon>
        <taxon>Pentapetalae</taxon>
        <taxon>rosids</taxon>
        <taxon>malvids</taxon>
        <taxon>Brassicales</taxon>
        <taxon>Brassicaceae</taxon>
        <taxon>Brassiceae</taxon>
        <taxon>Eruca</taxon>
    </lineage>
</organism>